<organism evidence="1 2">
    <name type="scientific">Ogataea philodendri</name>
    <dbReference type="NCBI Taxonomy" id="1378263"/>
    <lineage>
        <taxon>Eukaryota</taxon>
        <taxon>Fungi</taxon>
        <taxon>Dikarya</taxon>
        <taxon>Ascomycota</taxon>
        <taxon>Saccharomycotina</taxon>
        <taxon>Pichiomycetes</taxon>
        <taxon>Pichiales</taxon>
        <taxon>Pichiaceae</taxon>
        <taxon>Ogataea</taxon>
    </lineage>
</organism>
<keyword evidence="2" id="KW-1185">Reference proteome</keyword>
<evidence type="ECO:0000313" key="1">
    <source>
        <dbReference type="EMBL" id="KAH3666011.1"/>
    </source>
</evidence>
<proteinExistence type="predicted"/>
<dbReference type="AlphaFoldDB" id="A0A9P8P6N3"/>
<protein>
    <submittedName>
        <fullName evidence="1">Uncharacterized protein</fullName>
    </submittedName>
</protein>
<dbReference type="GeneID" id="70236165"/>
<dbReference type="Proteomes" id="UP000769157">
    <property type="component" value="Unassembled WGS sequence"/>
</dbReference>
<dbReference type="EMBL" id="JAEUBE010000295">
    <property type="protein sequence ID" value="KAH3666011.1"/>
    <property type="molecule type" value="Genomic_DNA"/>
</dbReference>
<comment type="caution">
    <text evidence="1">The sequence shown here is derived from an EMBL/GenBank/DDBJ whole genome shotgun (WGS) entry which is preliminary data.</text>
</comment>
<dbReference type="RefSeq" id="XP_046061215.1">
    <property type="nucleotide sequence ID" value="XM_046205253.1"/>
</dbReference>
<sequence>MDAVAFGGGRLELFELSGQRRLGGSLDAGSTIRSVLDAFRQLRVHQVSSLFGIGVGQDIPSGDRLGLHRNVALGAHELTWSHVHFVAQRPRKVSGRIAAPISLDGFNSTLRGLGRFNADIQVVLRRSVSQQSNSFFDRSGDQPNLFHLLHRQHLAWCKVESAGIVEPLDSD</sequence>
<reference evidence="1" key="2">
    <citation type="submission" date="2021-01" db="EMBL/GenBank/DDBJ databases">
        <authorList>
            <person name="Schikora-Tamarit M.A."/>
        </authorList>
    </citation>
    <scope>NUCLEOTIDE SEQUENCE</scope>
    <source>
        <strain evidence="1">CBS6075</strain>
    </source>
</reference>
<evidence type="ECO:0000313" key="2">
    <source>
        <dbReference type="Proteomes" id="UP000769157"/>
    </source>
</evidence>
<accession>A0A9P8P6N3</accession>
<gene>
    <name evidence="1" type="ORF">OGAPHI_004200</name>
</gene>
<name>A0A9P8P6N3_9ASCO</name>
<reference evidence="1" key="1">
    <citation type="journal article" date="2021" name="Open Biol.">
        <title>Shared evolutionary footprints suggest mitochondrial oxidative damage underlies multiple complex I losses in fungi.</title>
        <authorList>
            <person name="Schikora-Tamarit M.A."/>
            <person name="Marcet-Houben M."/>
            <person name="Nosek J."/>
            <person name="Gabaldon T."/>
        </authorList>
    </citation>
    <scope>NUCLEOTIDE SEQUENCE</scope>
    <source>
        <strain evidence="1">CBS6075</strain>
    </source>
</reference>